<dbReference type="Pfam" id="PF00561">
    <property type="entry name" value="Abhydrolase_1"/>
    <property type="match status" value="1"/>
</dbReference>
<keyword evidence="3" id="KW-1185">Reference proteome</keyword>
<evidence type="ECO:0000313" key="3">
    <source>
        <dbReference type="Proteomes" id="UP000287519"/>
    </source>
</evidence>
<gene>
    <name evidence="2" type="ORF">Rhow_007442</name>
</gene>
<dbReference type="PANTHER" id="PTHR43798">
    <property type="entry name" value="MONOACYLGLYCEROL LIPASE"/>
    <property type="match status" value="1"/>
</dbReference>
<dbReference type="InterPro" id="IPR029058">
    <property type="entry name" value="AB_hydrolase_fold"/>
</dbReference>
<dbReference type="Proteomes" id="UP000287519">
    <property type="component" value="Unassembled WGS sequence"/>
</dbReference>
<dbReference type="PANTHER" id="PTHR43798:SF5">
    <property type="entry name" value="MONOACYLGLYCEROL LIPASE ABHD6"/>
    <property type="match status" value="1"/>
</dbReference>
<protein>
    <recommendedName>
        <fullName evidence="1">AB hydrolase-1 domain-containing protein</fullName>
    </recommendedName>
</protein>
<dbReference type="InterPro" id="IPR000073">
    <property type="entry name" value="AB_hydrolase_1"/>
</dbReference>
<comment type="caution">
    <text evidence="2">The sequence shown here is derived from an EMBL/GenBank/DDBJ whole genome shotgun (WGS) entry which is preliminary data.</text>
</comment>
<evidence type="ECO:0000259" key="1">
    <source>
        <dbReference type="Pfam" id="PF00561"/>
    </source>
</evidence>
<reference evidence="2 3" key="1">
    <citation type="submission" date="2018-11" db="EMBL/GenBank/DDBJ databases">
        <title>Microbial catabolism of amino acid.</title>
        <authorList>
            <person name="Hibi M."/>
            <person name="Ogawa J."/>
        </authorList>
    </citation>
    <scope>NUCLEOTIDE SEQUENCE [LARGE SCALE GENOMIC DNA]</scope>
    <source>
        <strain evidence="2 3">C31-06</strain>
    </source>
</reference>
<accession>A0A402CI74</accession>
<evidence type="ECO:0000313" key="2">
    <source>
        <dbReference type="EMBL" id="GCE43313.1"/>
    </source>
</evidence>
<dbReference type="SUPFAM" id="SSF53474">
    <property type="entry name" value="alpha/beta-Hydrolases"/>
    <property type="match status" value="1"/>
</dbReference>
<dbReference type="EMBL" id="BHYM01000069">
    <property type="protein sequence ID" value="GCE43313.1"/>
    <property type="molecule type" value="Genomic_DNA"/>
</dbReference>
<name>A0A402CI74_RHOWR</name>
<proteinExistence type="predicted"/>
<organism evidence="2 3">
    <name type="scientific">Rhodococcus wratislaviensis</name>
    <name type="common">Tsukamurella wratislaviensis</name>
    <dbReference type="NCBI Taxonomy" id="44752"/>
    <lineage>
        <taxon>Bacteria</taxon>
        <taxon>Bacillati</taxon>
        <taxon>Actinomycetota</taxon>
        <taxon>Actinomycetes</taxon>
        <taxon>Mycobacteriales</taxon>
        <taxon>Nocardiaceae</taxon>
        <taxon>Rhodococcus</taxon>
    </lineage>
</organism>
<dbReference type="Gene3D" id="3.40.50.1820">
    <property type="entry name" value="alpha/beta hydrolase"/>
    <property type="match status" value="1"/>
</dbReference>
<dbReference type="PRINTS" id="PR00111">
    <property type="entry name" value="ABHYDROLASE"/>
</dbReference>
<dbReference type="GO" id="GO:0016020">
    <property type="term" value="C:membrane"/>
    <property type="evidence" value="ECO:0007669"/>
    <property type="project" value="TreeGrafter"/>
</dbReference>
<feature type="domain" description="AB hydrolase-1" evidence="1">
    <location>
        <begin position="64"/>
        <end position="279"/>
    </location>
</feature>
<dbReference type="InterPro" id="IPR050266">
    <property type="entry name" value="AB_hydrolase_sf"/>
</dbReference>
<dbReference type="AlphaFoldDB" id="A0A402CI74"/>
<dbReference type="GO" id="GO:0046464">
    <property type="term" value="P:acylglycerol catabolic process"/>
    <property type="evidence" value="ECO:0007669"/>
    <property type="project" value="TreeGrafter"/>
</dbReference>
<dbReference type="GO" id="GO:0047372">
    <property type="term" value="F:monoacylglycerol lipase activity"/>
    <property type="evidence" value="ECO:0007669"/>
    <property type="project" value="TreeGrafter"/>
</dbReference>
<sequence length="311" mass="33372">MTQDNTTVTEVSVSEAILEDTHLGHPMDTRTITRTIPTSVGNLAVHVTGSGPPTFLWHSLFVDSTTWAPLRSHLVAHRLLISIDGPGHGASTAVQRRFTLQECAAAAVAVLDVLDVTEPVDWVGNAWGGHVGLVAAAHSPDRCRTVITIGTPTQALTRRERARIVPMVWAYRLAGPVPPLTTAVMNVLLGKDLSRTHPQQFQAVSRTFRQSPQRGMHEAMQSVMLHREGLDPLLPRIGAPTLMIVPRADTMISLEQARAAAATMPHAAATTVDGAGHVTPLIADPGTLADVITEFWRDPGRTVITASADLP</sequence>